<comment type="caution">
    <text evidence="4">The sequence shown here is derived from an EMBL/GenBank/DDBJ whole genome shotgun (WGS) entry which is preliminary data.</text>
</comment>
<gene>
    <name evidence="4" type="ORF">Aory04_001169600</name>
</gene>
<evidence type="ECO:0000256" key="2">
    <source>
        <dbReference type="ARBA" id="ARBA00023002"/>
    </source>
</evidence>
<evidence type="ECO:0000256" key="1">
    <source>
        <dbReference type="ARBA" id="ARBA00010617"/>
    </source>
</evidence>
<sequence>MGRDFRSLHNPENKVADSFLAILEPTKEKMAFLAVNFALPQWFARRIPWRLNKVINDETGFLRDLCRDIVHEKRASITATKATAKELEADILGTMMLGGDFTDDELIDQMLTFLAAGFWGNDGEEFRPERWIDTDKNGQLVTNNTGGASTNFAQITFLHGQRSCIGKDFARAELRCAVAGVVGRFRFEMQNPKQKIHIAGAVTTKPVEGMHLRMSRVDDW</sequence>
<evidence type="ECO:0000313" key="4">
    <source>
        <dbReference type="EMBL" id="GMG36712.1"/>
    </source>
</evidence>
<organism evidence="4 5">
    <name type="scientific">Aspergillus oryzae</name>
    <name type="common">Yellow koji mold</name>
    <dbReference type="NCBI Taxonomy" id="5062"/>
    <lineage>
        <taxon>Eukaryota</taxon>
        <taxon>Fungi</taxon>
        <taxon>Dikarya</taxon>
        <taxon>Ascomycota</taxon>
        <taxon>Pezizomycotina</taxon>
        <taxon>Eurotiomycetes</taxon>
        <taxon>Eurotiomycetidae</taxon>
        <taxon>Eurotiales</taxon>
        <taxon>Aspergillaceae</taxon>
        <taxon>Aspergillus</taxon>
        <taxon>Aspergillus subgen. Circumdati</taxon>
    </lineage>
</organism>
<name>A0AAN5C2M5_ASPOZ</name>
<dbReference type="InterPro" id="IPR001128">
    <property type="entry name" value="Cyt_P450"/>
</dbReference>
<comment type="similarity">
    <text evidence="1">Belongs to the cytochrome P450 family.</text>
</comment>
<evidence type="ECO:0000256" key="3">
    <source>
        <dbReference type="ARBA" id="ARBA00023033"/>
    </source>
</evidence>
<dbReference type="InterPro" id="IPR050121">
    <property type="entry name" value="Cytochrome_P450_monoxygenase"/>
</dbReference>
<dbReference type="Proteomes" id="UP001165205">
    <property type="component" value="Unassembled WGS sequence"/>
</dbReference>
<dbReference type="GO" id="GO:0020037">
    <property type="term" value="F:heme binding"/>
    <property type="evidence" value="ECO:0007669"/>
    <property type="project" value="InterPro"/>
</dbReference>
<dbReference type="AlphaFoldDB" id="A0AAN5C2M5"/>
<dbReference type="InterPro" id="IPR036396">
    <property type="entry name" value="Cyt_P450_sf"/>
</dbReference>
<dbReference type="GO" id="GO:0004497">
    <property type="term" value="F:monooxygenase activity"/>
    <property type="evidence" value="ECO:0007669"/>
    <property type="project" value="UniProtKB-KW"/>
</dbReference>
<protein>
    <submittedName>
        <fullName evidence="4">Unnamed protein product</fullName>
    </submittedName>
</protein>
<dbReference type="Pfam" id="PF00067">
    <property type="entry name" value="p450"/>
    <property type="match status" value="1"/>
</dbReference>
<keyword evidence="2" id="KW-0560">Oxidoreductase</keyword>
<evidence type="ECO:0000313" key="5">
    <source>
        <dbReference type="Proteomes" id="UP001165205"/>
    </source>
</evidence>
<accession>A0AAN5C2M5</accession>
<proteinExistence type="inferred from homology"/>
<dbReference type="Gene3D" id="1.10.630.10">
    <property type="entry name" value="Cytochrome P450"/>
    <property type="match status" value="2"/>
</dbReference>
<dbReference type="PANTHER" id="PTHR24305:SF166">
    <property type="entry name" value="CYTOCHROME P450 12A4, MITOCHONDRIAL-RELATED"/>
    <property type="match status" value="1"/>
</dbReference>
<dbReference type="EMBL" id="BSYA01000209">
    <property type="protein sequence ID" value="GMG36712.1"/>
    <property type="molecule type" value="Genomic_DNA"/>
</dbReference>
<dbReference type="PANTHER" id="PTHR24305">
    <property type="entry name" value="CYTOCHROME P450"/>
    <property type="match status" value="1"/>
</dbReference>
<dbReference type="SUPFAM" id="SSF48264">
    <property type="entry name" value="Cytochrome P450"/>
    <property type="match status" value="1"/>
</dbReference>
<keyword evidence="3" id="KW-0503">Monooxygenase</keyword>
<dbReference type="GO" id="GO:0016705">
    <property type="term" value="F:oxidoreductase activity, acting on paired donors, with incorporation or reduction of molecular oxygen"/>
    <property type="evidence" value="ECO:0007669"/>
    <property type="project" value="InterPro"/>
</dbReference>
<reference evidence="4" key="1">
    <citation type="submission" date="2023-04" db="EMBL/GenBank/DDBJ databases">
        <title>Aspergillus oryzae NBRC 4228.</title>
        <authorList>
            <person name="Ichikawa N."/>
            <person name="Sato H."/>
            <person name="Tonouchi N."/>
        </authorList>
    </citation>
    <scope>NUCLEOTIDE SEQUENCE</scope>
    <source>
        <strain evidence="4">NBRC 4228</strain>
    </source>
</reference>
<dbReference type="GO" id="GO:0005506">
    <property type="term" value="F:iron ion binding"/>
    <property type="evidence" value="ECO:0007669"/>
    <property type="project" value="InterPro"/>
</dbReference>